<dbReference type="EMBL" id="KZ993091">
    <property type="protein sequence ID" value="RKP05566.1"/>
    <property type="molecule type" value="Genomic_DNA"/>
</dbReference>
<feature type="transmembrane region" description="Helical" evidence="2">
    <location>
        <begin position="27"/>
        <end position="56"/>
    </location>
</feature>
<dbReference type="Proteomes" id="UP000271241">
    <property type="component" value="Unassembled WGS sequence"/>
</dbReference>
<evidence type="ECO:0000313" key="3">
    <source>
        <dbReference type="EMBL" id="RKP05566.1"/>
    </source>
</evidence>
<reference evidence="4" key="1">
    <citation type="journal article" date="2018" name="Nat. Microbiol.">
        <title>Leveraging single-cell genomics to expand the fungal tree of life.</title>
        <authorList>
            <person name="Ahrendt S.R."/>
            <person name="Quandt C.A."/>
            <person name="Ciobanu D."/>
            <person name="Clum A."/>
            <person name="Salamov A."/>
            <person name="Andreopoulos B."/>
            <person name="Cheng J.F."/>
            <person name="Woyke T."/>
            <person name="Pelin A."/>
            <person name="Henrissat B."/>
            <person name="Reynolds N.K."/>
            <person name="Benny G.L."/>
            <person name="Smith M.E."/>
            <person name="James T.Y."/>
            <person name="Grigoriev I.V."/>
        </authorList>
    </citation>
    <scope>NUCLEOTIDE SEQUENCE [LARGE SCALE GENOMIC DNA]</scope>
    <source>
        <strain evidence="4">RSA 1356</strain>
    </source>
</reference>
<evidence type="ECO:0000256" key="2">
    <source>
        <dbReference type="SAM" id="Phobius"/>
    </source>
</evidence>
<keyword evidence="4" id="KW-1185">Reference proteome</keyword>
<evidence type="ECO:0000313" key="4">
    <source>
        <dbReference type="Proteomes" id="UP000271241"/>
    </source>
</evidence>
<gene>
    <name evidence="3" type="ORF">THASP1DRAFT_25956</name>
</gene>
<keyword evidence="2" id="KW-0812">Transmembrane</keyword>
<proteinExistence type="predicted"/>
<sequence>MPTDKLDETKSWRGLAMMMMTVTPRALVYAAAAILLPVFILLANALLLAAMALFLLQPSLSPSTAHQQDTVSTVDDGKAVGASSLHRRSSSITTMDRASAAAARWAACSLAVTALFAPVAHLVWTQPSAALATASAHRPLPTKTTTTTIATHTRRPVSAPAYTLTQDWQHDALLQELRVLADAVDELRHDEEETDNGEQQGAPLSEVGLKALPSNKATLTPEQRNDLDRAAAWPFVGIPHTAAAHCPRVIHGNTCHDDSDLLSAAAVTAAWRRKGMYVCRLEMNHQRHPKASLTAAAYGRPRPLRLAILRWAQVDA</sequence>
<name>A0A4P9XIN6_9FUNG</name>
<dbReference type="AlphaFoldDB" id="A0A4P9XIN6"/>
<feature type="region of interest" description="Disordered" evidence="1">
    <location>
        <begin position="189"/>
        <end position="223"/>
    </location>
</feature>
<keyword evidence="2" id="KW-0472">Membrane</keyword>
<accession>A0A4P9XIN6</accession>
<protein>
    <submittedName>
        <fullName evidence="3">Uncharacterized protein</fullName>
    </submittedName>
</protein>
<organism evidence="3 4">
    <name type="scientific">Thamnocephalis sphaerospora</name>
    <dbReference type="NCBI Taxonomy" id="78915"/>
    <lineage>
        <taxon>Eukaryota</taxon>
        <taxon>Fungi</taxon>
        <taxon>Fungi incertae sedis</taxon>
        <taxon>Zoopagomycota</taxon>
        <taxon>Zoopagomycotina</taxon>
        <taxon>Zoopagomycetes</taxon>
        <taxon>Zoopagales</taxon>
        <taxon>Sigmoideomycetaceae</taxon>
        <taxon>Thamnocephalis</taxon>
    </lineage>
</organism>
<keyword evidence="2" id="KW-1133">Transmembrane helix</keyword>
<evidence type="ECO:0000256" key="1">
    <source>
        <dbReference type="SAM" id="MobiDB-lite"/>
    </source>
</evidence>